<dbReference type="RefSeq" id="WP_152761596.1">
    <property type="nucleotide sequence ID" value="NZ_WHLY01000002.1"/>
</dbReference>
<comment type="caution">
    <text evidence="2">The sequence shown here is derived from an EMBL/GenBank/DDBJ whole genome shotgun (WGS) entry which is preliminary data.</text>
</comment>
<dbReference type="EMBL" id="WHLY01000002">
    <property type="protein sequence ID" value="MPR34952.1"/>
    <property type="molecule type" value="Genomic_DNA"/>
</dbReference>
<sequence length="597" mass="66501">MKNVSLLLPLFLCWFAPPTLAQNPTQVNIRGTVVDSAQHALDGATVMLLSGRDSSLVSFARSQGSGGFEFKNVANEGYLLQITYVGLQKYRQPVSKQPNETLDLGTLTLLPIPKDLDEVVIRGERAPVQIKQDTIEYNAGSFKVQPNAVVEDLLKRLPGVEVDRDGTVRAQGQQVQRVTVDGKEFFGRDPKIATRNLPADAIDKVQVLDRKSDQAQFTGIDDGQREKAINLTLKEEKKNMTFGNLTGGGGPDSRYALRGNVNRFSKTKQLSFLGMGNNVNQQGFSMDDYLNFTGASQRMMSGQGGVRVQINSDEDAAIPLNFGGRTNGYLTNWAGGVNFNNQIRPKTEVNGSYFYNQLGQDIDRIANRQSFLPAGTIGSIQNTNQHTGNITHRGNLVLDQKIDSLNSFRWTNRFDYRRNSASVLGESRAFGANGQLENEGTRTSTSQSDGIRLNSDLLLRHRFAKKGRTISSNLTFGLDQSDREGTLRATNRFFECGTEPVRVDSLRQVNEQTNDQQNFGATLSYTEPLGNRRYLELNYAWQKTLNNLDRKVYDLTGEGPTRRLNSQLSNAYRNDFTYQRGVSICGPASRNTMLRWV</sequence>
<dbReference type="InterPro" id="IPR037066">
    <property type="entry name" value="Plug_dom_sf"/>
</dbReference>
<dbReference type="Gene3D" id="2.170.130.10">
    <property type="entry name" value="TonB-dependent receptor, plug domain"/>
    <property type="match status" value="1"/>
</dbReference>
<keyword evidence="3" id="KW-1185">Reference proteome</keyword>
<evidence type="ECO:0000313" key="2">
    <source>
        <dbReference type="EMBL" id="MPR34952.1"/>
    </source>
</evidence>
<reference evidence="2 3" key="1">
    <citation type="submission" date="2019-10" db="EMBL/GenBank/DDBJ databases">
        <title>Draft Genome Sequence of Cytophagaceae sp. SJW1-29.</title>
        <authorList>
            <person name="Choi A."/>
        </authorList>
    </citation>
    <scope>NUCLEOTIDE SEQUENCE [LARGE SCALE GENOMIC DNA]</scope>
    <source>
        <strain evidence="2 3">SJW1-29</strain>
    </source>
</reference>
<feature type="signal peptide" evidence="1">
    <location>
        <begin position="1"/>
        <end position="21"/>
    </location>
</feature>
<proteinExistence type="predicted"/>
<dbReference type="AlphaFoldDB" id="A0A7C9FSC3"/>
<dbReference type="InterPro" id="IPR008969">
    <property type="entry name" value="CarboxyPept-like_regulatory"/>
</dbReference>
<protein>
    <recommendedName>
        <fullName evidence="4">TonB-dependent receptor</fullName>
    </recommendedName>
</protein>
<evidence type="ECO:0008006" key="4">
    <source>
        <dbReference type="Google" id="ProtNLM"/>
    </source>
</evidence>
<accession>A0A7C9FSC3</accession>
<dbReference type="SUPFAM" id="SSF56935">
    <property type="entry name" value="Porins"/>
    <property type="match status" value="1"/>
</dbReference>
<gene>
    <name evidence="2" type="ORF">GBK04_16720</name>
</gene>
<organism evidence="2 3">
    <name type="scientific">Salmonirosea aquatica</name>
    <dbReference type="NCBI Taxonomy" id="2654236"/>
    <lineage>
        <taxon>Bacteria</taxon>
        <taxon>Pseudomonadati</taxon>
        <taxon>Bacteroidota</taxon>
        <taxon>Cytophagia</taxon>
        <taxon>Cytophagales</taxon>
        <taxon>Spirosomataceae</taxon>
        <taxon>Salmonirosea</taxon>
    </lineage>
</organism>
<evidence type="ECO:0000313" key="3">
    <source>
        <dbReference type="Proteomes" id="UP000479293"/>
    </source>
</evidence>
<dbReference type="Pfam" id="PF13620">
    <property type="entry name" value="CarboxypepD_reg"/>
    <property type="match status" value="1"/>
</dbReference>
<name>A0A7C9FSC3_9BACT</name>
<keyword evidence="1" id="KW-0732">Signal</keyword>
<dbReference type="Proteomes" id="UP000479293">
    <property type="component" value="Unassembled WGS sequence"/>
</dbReference>
<evidence type="ECO:0000256" key="1">
    <source>
        <dbReference type="SAM" id="SignalP"/>
    </source>
</evidence>
<feature type="chain" id="PRO_5028915844" description="TonB-dependent receptor" evidence="1">
    <location>
        <begin position="22"/>
        <end position="597"/>
    </location>
</feature>
<dbReference type="SUPFAM" id="SSF49464">
    <property type="entry name" value="Carboxypeptidase regulatory domain-like"/>
    <property type="match status" value="1"/>
</dbReference>